<feature type="compositionally biased region" description="Polar residues" evidence="1">
    <location>
        <begin position="218"/>
        <end position="227"/>
    </location>
</feature>
<name>A0A922I6A8_DERFA</name>
<sequence length="466" mass="53945">MAMNWAKTSNKIMSRKHSKVKSIRRHSLPPLSPTVEKSDKRTSPSADEMEEKSMTIHKSEKSSRIMRKQQPTHPRLAKRQPTMTIKMAKHQCHPQLLRKKSVKNSTVKLLTKRRQSTVKSGFESRPLSPSPNDYSHKKMPMKKISTMTMRNKPIQSMGVVTKTTVIKTDEENSRMKSKQQRDDSKQHRTAERTATTKSKQQQPGKKQAAVATHHTESTDPASTRTTAENPMYVMDENQMIELFKSFLKNISYQPKIQPESEPPTPLPSATLATREQLPMEDKDELEELNAEMIELFGHINTVHSSYQEIVQSLISIQKNNRHRKTTNSNRMMITITKQPQLLPVCDAESGGGGESKQKKESMKTENHQQPPTLEPYMNPATRNESFNQLFQRVDRIRYETEQFRSAFTPDGTLKREIYDNNKVTYGQFNRWRQQIQELAAIVELILQEYNREVLELFRLSQTMSEY</sequence>
<keyword evidence="3" id="KW-1185">Reference proteome</keyword>
<feature type="compositionally biased region" description="Basic and acidic residues" evidence="1">
    <location>
        <begin position="51"/>
        <end position="63"/>
    </location>
</feature>
<feature type="region of interest" description="Disordered" evidence="1">
    <location>
        <begin position="158"/>
        <end position="227"/>
    </location>
</feature>
<reference evidence="2" key="2">
    <citation type="journal article" date="2022" name="Res Sq">
        <title>Comparative Genomics Reveals Insights into the Divergent Evolution of Astigmatic Mites and Household Pest Adaptations.</title>
        <authorList>
            <person name="Xiong Q."/>
            <person name="Wan A.T.-Y."/>
            <person name="Liu X.-Y."/>
            <person name="Fung C.S.-H."/>
            <person name="Xiao X."/>
            <person name="Malainual N."/>
            <person name="Hou J."/>
            <person name="Wang L."/>
            <person name="Wang M."/>
            <person name="Yang K."/>
            <person name="Cui Y."/>
            <person name="Leung E."/>
            <person name="Nong W."/>
            <person name="Shin S.-K."/>
            <person name="Au S."/>
            <person name="Jeong K.Y."/>
            <person name="Chew F.T."/>
            <person name="Hui J."/>
            <person name="Leung T.F."/>
            <person name="Tungtrongchitr A."/>
            <person name="Zhong N."/>
            <person name="Liu Z."/>
            <person name="Tsui S."/>
        </authorList>
    </citation>
    <scope>NUCLEOTIDE SEQUENCE</scope>
    <source>
        <strain evidence="2">Derf</strain>
        <tissue evidence="2">Whole organism</tissue>
    </source>
</reference>
<protein>
    <submittedName>
        <fullName evidence="2">Uncharacterized protein</fullName>
    </submittedName>
</protein>
<proteinExistence type="predicted"/>
<feature type="compositionally biased region" description="Polar residues" evidence="1">
    <location>
        <begin position="1"/>
        <end position="12"/>
    </location>
</feature>
<organism evidence="2 3">
    <name type="scientific">Dermatophagoides farinae</name>
    <name type="common">American house dust mite</name>
    <dbReference type="NCBI Taxonomy" id="6954"/>
    <lineage>
        <taxon>Eukaryota</taxon>
        <taxon>Metazoa</taxon>
        <taxon>Ecdysozoa</taxon>
        <taxon>Arthropoda</taxon>
        <taxon>Chelicerata</taxon>
        <taxon>Arachnida</taxon>
        <taxon>Acari</taxon>
        <taxon>Acariformes</taxon>
        <taxon>Sarcoptiformes</taxon>
        <taxon>Astigmata</taxon>
        <taxon>Psoroptidia</taxon>
        <taxon>Analgoidea</taxon>
        <taxon>Pyroglyphidae</taxon>
        <taxon>Dermatophagoidinae</taxon>
        <taxon>Dermatophagoides</taxon>
    </lineage>
</organism>
<dbReference type="AlphaFoldDB" id="A0A922I6A8"/>
<feature type="compositionally biased region" description="Basic residues" evidence="1">
    <location>
        <begin position="13"/>
        <end position="27"/>
    </location>
</feature>
<evidence type="ECO:0000313" key="3">
    <source>
        <dbReference type="Proteomes" id="UP000790347"/>
    </source>
</evidence>
<dbReference type="EMBL" id="ASGP02000002">
    <property type="protein sequence ID" value="KAH9522949.1"/>
    <property type="molecule type" value="Genomic_DNA"/>
</dbReference>
<feature type="compositionally biased region" description="Polar residues" evidence="1">
    <location>
        <begin position="192"/>
        <end position="204"/>
    </location>
</feature>
<feature type="region of interest" description="Disordered" evidence="1">
    <location>
        <begin position="343"/>
        <end position="380"/>
    </location>
</feature>
<feature type="region of interest" description="Disordered" evidence="1">
    <location>
        <begin position="112"/>
        <end position="138"/>
    </location>
</feature>
<gene>
    <name evidence="2" type="ORF">DERF_006503</name>
</gene>
<feature type="region of interest" description="Disordered" evidence="1">
    <location>
        <begin position="1"/>
        <end position="83"/>
    </location>
</feature>
<comment type="caution">
    <text evidence="2">The sequence shown here is derived from an EMBL/GenBank/DDBJ whole genome shotgun (WGS) entry which is preliminary data.</text>
</comment>
<feature type="compositionally biased region" description="Basic and acidic residues" evidence="1">
    <location>
        <begin position="167"/>
        <end position="191"/>
    </location>
</feature>
<accession>A0A922I6A8</accession>
<evidence type="ECO:0000256" key="1">
    <source>
        <dbReference type="SAM" id="MobiDB-lite"/>
    </source>
</evidence>
<dbReference type="Proteomes" id="UP000790347">
    <property type="component" value="Unassembled WGS sequence"/>
</dbReference>
<evidence type="ECO:0000313" key="2">
    <source>
        <dbReference type="EMBL" id="KAH9522949.1"/>
    </source>
</evidence>
<reference evidence="2" key="1">
    <citation type="submission" date="2013-05" db="EMBL/GenBank/DDBJ databases">
        <authorList>
            <person name="Yim A.K.Y."/>
            <person name="Chan T.F."/>
            <person name="Ji K.M."/>
            <person name="Liu X.Y."/>
            <person name="Zhou J.W."/>
            <person name="Li R.Q."/>
            <person name="Yang K.Y."/>
            <person name="Li J."/>
            <person name="Li M."/>
            <person name="Law P.T.W."/>
            <person name="Wu Y.L."/>
            <person name="Cai Z.L."/>
            <person name="Qin H."/>
            <person name="Bao Y."/>
            <person name="Leung R.K.K."/>
            <person name="Ng P.K.S."/>
            <person name="Zou J."/>
            <person name="Zhong X.J."/>
            <person name="Ran P.X."/>
            <person name="Zhong N.S."/>
            <person name="Liu Z.G."/>
            <person name="Tsui S.K.W."/>
        </authorList>
    </citation>
    <scope>NUCLEOTIDE SEQUENCE</scope>
    <source>
        <strain evidence="2">Derf</strain>
        <tissue evidence="2">Whole organism</tissue>
    </source>
</reference>
<feature type="compositionally biased region" description="Basic and acidic residues" evidence="1">
    <location>
        <begin position="355"/>
        <end position="366"/>
    </location>
</feature>